<dbReference type="AlphaFoldDB" id="A0A328DPE3"/>
<dbReference type="Proteomes" id="UP000249390">
    <property type="component" value="Unassembled WGS sequence"/>
</dbReference>
<evidence type="ECO:0000313" key="3">
    <source>
        <dbReference type="Proteomes" id="UP000249390"/>
    </source>
</evidence>
<dbReference type="PROSITE" id="PS50006">
    <property type="entry name" value="FHA_DOMAIN"/>
    <property type="match status" value="1"/>
</dbReference>
<dbReference type="SUPFAM" id="SSF49879">
    <property type="entry name" value="SMAD/FHA domain"/>
    <property type="match status" value="1"/>
</dbReference>
<dbReference type="InterPro" id="IPR025999">
    <property type="entry name" value="MCRS_N"/>
</dbReference>
<dbReference type="Pfam" id="PF13325">
    <property type="entry name" value="MCRS_N"/>
    <property type="match status" value="1"/>
</dbReference>
<dbReference type="GO" id="GO:0002151">
    <property type="term" value="F:G-quadruplex RNA binding"/>
    <property type="evidence" value="ECO:0007669"/>
    <property type="project" value="InterPro"/>
</dbReference>
<name>A0A328DPE3_9ASTE</name>
<sequence length="780" mass="85745">MATTAPTIPSWIPEDDLLLKNSVECYILLMVQTSETHLVLNTDYYRAGASLEALAKGAVQFSRRFTLKELQERWNSLLYDPDISEQASARIIELELSGFSPSRKFNKSETIKESTEVPRKRKNKSVHKHYYALQKKIRNDFFNSTDLCFLEGPTLHDFNGHGVDFQHHAHENVSHDRSVLGTCISDNLRFQEAELDILRNAFPEALGEIATTSSIAYPTGCTNTAGDSQVTEVLRNTGFSEGFSASLQGRASCIQSSIKHCEGPHVSKDNSLNYRKCPVGEGCCLPSTTADGEFTDLPDSLLNLPNDDEILVEDEDVRSILDKSSDKNGILMNSSDCIPKGGAYTHEAKSLIDSKTLPLPPDGTDSIDSEIVASSTCGQEDPCCPKLTEPSNLTSNTDSSKLTDGSICCTLNTEDTEIPCNDDIFLLIHPSTSFGSAVIEPRSTHFIDTVSPAIQKDAKGVNSLTKGKGYIPSLSWSHKIGQGILGEAHAQHRVLSSAVKSKLPETNRLSLLSGEANKAFSDSSQDISLQGIVDAPTDRLQEQGAAIAGLVGDASDIHPSMPRFAESGSVIANVESSFNLSSSDQEEPTSDDDVPYFSDIEAMILDMHLDPPDQDSYTATHLIRYHPEESKRTIIRLEQCARSSMHRAMMSQGAFAILYGRHLRSFIKKREVILGRSTDGIDVDIDLRKEGNANKISRRQAIIKMEADGSFFLRNIGKNSITVNGKTVDNGKMQFLSSSCLIEIKGMGFVFEVNKKYVRQHVDTHKDKANLSKFDWSPDG</sequence>
<dbReference type="Pfam" id="PF00498">
    <property type="entry name" value="FHA"/>
    <property type="match status" value="1"/>
</dbReference>
<organism evidence="2 3">
    <name type="scientific">Cuscuta australis</name>
    <dbReference type="NCBI Taxonomy" id="267555"/>
    <lineage>
        <taxon>Eukaryota</taxon>
        <taxon>Viridiplantae</taxon>
        <taxon>Streptophyta</taxon>
        <taxon>Embryophyta</taxon>
        <taxon>Tracheophyta</taxon>
        <taxon>Spermatophyta</taxon>
        <taxon>Magnoliopsida</taxon>
        <taxon>eudicotyledons</taxon>
        <taxon>Gunneridae</taxon>
        <taxon>Pentapetalae</taxon>
        <taxon>asterids</taxon>
        <taxon>lamiids</taxon>
        <taxon>Solanales</taxon>
        <taxon>Convolvulaceae</taxon>
        <taxon>Cuscuteae</taxon>
        <taxon>Cuscuta</taxon>
        <taxon>Cuscuta subgen. Grammica</taxon>
        <taxon>Cuscuta sect. Cleistogrammica</taxon>
    </lineage>
</organism>
<dbReference type="PANTHER" id="PTHR13233">
    <property type="entry name" value="MICROSPHERULE PROTEIN 1"/>
    <property type="match status" value="1"/>
</dbReference>
<dbReference type="CDD" id="cd22687">
    <property type="entry name" value="FHA_MCRS1"/>
    <property type="match status" value="1"/>
</dbReference>
<dbReference type="InterPro" id="IPR037912">
    <property type="entry name" value="MCRS1"/>
</dbReference>
<dbReference type="PANTHER" id="PTHR13233:SF0">
    <property type="entry name" value="MICROSPHERULE PROTEIN 1"/>
    <property type="match status" value="1"/>
</dbReference>
<dbReference type="SMART" id="SM00240">
    <property type="entry name" value="FHA"/>
    <property type="match status" value="1"/>
</dbReference>
<dbReference type="GO" id="GO:0045944">
    <property type="term" value="P:positive regulation of transcription by RNA polymerase II"/>
    <property type="evidence" value="ECO:0007669"/>
    <property type="project" value="TreeGrafter"/>
</dbReference>
<dbReference type="GO" id="GO:0044545">
    <property type="term" value="C:NSL complex"/>
    <property type="evidence" value="ECO:0007669"/>
    <property type="project" value="TreeGrafter"/>
</dbReference>
<protein>
    <recommendedName>
        <fullName evidence="1">FHA domain-containing protein</fullName>
    </recommendedName>
</protein>
<comment type="caution">
    <text evidence="2">The sequence shown here is derived from an EMBL/GenBank/DDBJ whole genome shotgun (WGS) entry which is preliminary data.</text>
</comment>
<feature type="domain" description="FHA" evidence="1">
    <location>
        <begin position="672"/>
        <end position="728"/>
    </location>
</feature>
<dbReference type="InterPro" id="IPR000253">
    <property type="entry name" value="FHA_dom"/>
</dbReference>
<dbReference type="GO" id="GO:0071339">
    <property type="term" value="C:MLL1 complex"/>
    <property type="evidence" value="ECO:0007669"/>
    <property type="project" value="InterPro"/>
</dbReference>
<evidence type="ECO:0000259" key="1">
    <source>
        <dbReference type="PROSITE" id="PS50006"/>
    </source>
</evidence>
<dbReference type="Gene3D" id="2.60.200.20">
    <property type="match status" value="1"/>
</dbReference>
<dbReference type="EMBL" id="NQVE01000122">
    <property type="protein sequence ID" value="RAL46538.1"/>
    <property type="molecule type" value="Genomic_DNA"/>
</dbReference>
<dbReference type="GO" id="GO:0031011">
    <property type="term" value="C:Ino80 complex"/>
    <property type="evidence" value="ECO:0007669"/>
    <property type="project" value="InterPro"/>
</dbReference>
<proteinExistence type="predicted"/>
<keyword evidence="3" id="KW-1185">Reference proteome</keyword>
<accession>A0A328DPE3</accession>
<evidence type="ECO:0000313" key="2">
    <source>
        <dbReference type="EMBL" id="RAL46538.1"/>
    </source>
</evidence>
<reference evidence="2 3" key="1">
    <citation type="submission" date="2018-06" db="EMBL/GenBank/DDBJ databases">
        <title>The Genome of Cuscuta australis (Dodder) Provides Insight into the Evolution of Plant Parasitism.</title>
        <authorList>
            <person name="Liu H."/>
        </authorList>
    </citation>
    <scope>NUCLEOTIDE SEQUENCE [LARGE SCALE GENOMIC DNA]</scope>
    <source>
        <strain evidence="3">cv. Yunnan</strain>
        <tissue evidence="2">Vines</tissue>
    </source>
</reference>
<dbReference type="InterPro" id="IPR008984">
    <property type="entry name" value="SMAD_FHA_dom_sf"/>
</dbReference>
<gene>
    <name evidence="2" type="ORF">DM860_004817</name>
</gene>